<dbReference type="PROSITE" id="PS00455">
    <property type="entry name" value="AMP_BINDING"/>
    <property type="match status" value="1"/>
</dbReference>
<dbReference type="CDD" id="cd19540">
    <property type="entry name" value="LCL_NRPS-like"/>
    <property type="match status" value="1"/>
</dbReference>
<keyword evidence="4" id="KW-1185">Reference proteome</keyword>
<feature type="domain" description="AMP-dependent synthetase/ligase" evidence="1">
    <location>
        <begin position="313"/>
        <end position="564"/>
    </location>
</feature>
<dbReference type="PANTHER" id="PTHR45527">
    <property type="entry name" value="NONRIBOSOMAL PEPTIDE SYNTHETASE"/>
    <property type="match status" value="1"/>
</dbReference>
<feature type="domain" description="Condensation" evidence="2">
    <location>
        <begin position="5"/>
        <end position="292"/>
    </location>
</feature>
<reference evidence="3 4" key="1">
    <citation type="submission" date="2017-10" db="EMBL/GenBank/DDBJ databases">
        <title>Draft genome of actinobacteria isolated from guarana (Paullinia cupana (Mart.) Ducke.</title>
        <authorList>
            <person name="Siqueira K.A."/>
            <person name="Liotti R.G."/>
            <person name="Mendes T.A."/>
            <person name="Soares M.A."/>
        </authorList>
    </citation>
    <scope>NUCLEOTIDE SEQUENCE [LARGE SCALE GENOMIC DNA]</scope>
    <source>
        <strain evidence="3 4">199</strain>
    </source>
</reference>
<dbReference type="InterPro" id="IPR001242">
    <property type="entry name" value="Condensation_dom"/>
</dbReference>
<organism evidence="3 4">
    <name type="scientific">Streptomyces griseofuscus</name>
    <dbReference type="NCBI Taxonomy" id="146922"/>
    <lineage>
        <taxon>Bacteria</taxon>
        <taxon>Bacillati</taxon>
        <taxon>Actinomycetota</taxon>
        <taxon>Actinomycetes</taxon>
        <taxon>Kitasatosporales</taxon>
        <taxon>Streptomycetaceae</taxon>
        <taxon>Streptomyces</taxon>
    </lineage>
</organism>
<evidence type="ECO:0000313" key="3">
    <source>
        <dbReference type="EMBL" id="RRQ76905.1"/>
    </source>
</evidence>
<dbReference type="InterPro" id="IPR000873">
    <property type="entry name" value="AMP-dep_synth/lig_dom"/>
</dbReference>
<evidence type="ECO:0000313" key="4">
    <source>
        <dbReference type="Proteomes" id="UP000276379"/>
    </source>
</evidence>
<dbReference type="SUPFAM" id="SSF52777">
    <property type="entry name" value="CoA-dependent acyltransferases"/>
    <property type="match status" value="1"/>
</dbReference>
<proteinExistence type="predicted"/>
<dbReference type="Gene3D" id="3.30.559.10">
    <property type="entry name" value="Chloramphenicol acetyltransferase-like domain"/>
    <property type="match status" value="1"/>
</dbReference>
<dbReference type="GO" id="GO:0031177">
    <property type="term" value="F:phosphopantetheine binding"/>
    <property type="evidence" value="ECO:0007669"/>
    <property type="project" value="TreeGrafter"/>
</dbReference>
<dbReference type="GO" id="GO:0043041">
    <property type="term" value="P:amino acid activation for nonribosomal peptide biosynthetic process"/>
    <property type="evidence" value="ECO:0007669"/>
    <property type="project" value="TreeGrafter"/>
</dbReference>
<dbReference type="Pfam" id="PF00668">
    <property type="entry name" value="Condensation"/>
    <property type="match status" value="1"/>
</dbReference>
<dbReference type="FunFam" id="3.40.50.980:FF:000001">
    <property type="entry name" value="Non-ribosomal peptide synthetase"/>
    <property type="match status" value="1"/>
</dbReference>
<dbReference type="GO" id="GO:0005829">
    <property type="term" value="C:cytosol"/>
    <property type="evidence" value="ECO:0007669"/>
    <property type="project" value="TreeGrafter"/>
</dbReference>
<dbReference type="GO" id="GO:0009366">
    <property type="term" value="C:enterobactin synthetase complex"/>
    <property type="evidence" value="ECO:0007669"/>
    <property type="project" value="TreeGrafter"/>
</dbReference>
<dbReference type="Gene3D" id="3.30.559.30">
    <property type="entry name" value="Nonribosomal peptide synthetase, condensation domain"/>
    <property type="match status" value="1"/>
</dbReference>
<dbReference type="Proteomes" id="UP000276379">
    <property type="component" value="Unassembled WGS sequence"/>
</dbReference>
<dbReference type="Pfam" id="PF00501">
    <property type="entry name" value="AMP-binding"/>
    <property type="match status" value="1"/>
</dbReference>
<dbReference type="GO" id="GO:0047527">
    <property type="term" value="F:2,3-dihydroxybenzoate-serine ligase activity"/>
    <property type="evidence" value="ECO:0007669"/>
    <property type="project" value="TreeGrafter"/>
</dbReference>
<dbReference type="GO" id="GO:0009239">
    <property type="term" value="P:enterobactin biosynthetic process"/>
    <property type="evidence" value="ECO:0007669"/>
    <property type="project" value="TreeGrafter"/>
</dbReference>
<evidence type="ECO:0000259" key="1">
    <source>
        <dbReference type="Pfam" id="PF00501"/>
    </source>
</evidence>
<dbReference type="PANTHER" id="PTHR45527:SF1">
    <property type="entry name" value="FATTY ACID SYNTHASE"/>
    <property type="match status" value="1"/>
</dbReference>
<dbReference type="SUPFAM" id="SSF56801">
    <property type="entry name" value="Acetyl-CoA synthetase-like"/>
    <property type="match status" value="1"/>
</dbReference>
<comment type="caution">
    <text evidence="3">The sequence shown here is derived from an EMBL/GenBank/DDBJ whole genome shotgun (WGS) entry which is preliminary data.</text>
</comment>
<dbReference type="InterPro" id="IPR020845">
    <property type="entry name" value="AMP-binding_CS"/>
</dbReference>
<evidence type="ECO:0000259" key="2">
    <source>
        <dbReference type="Pfam" id="PF00668"/>
    </source>
</evidence>
<dbReference type="GO" id="GO:0008610">
    <property type="term" value="P:lipid biosynthetic process"/>
    <property type="evidence" value="ECO:0007669"/>
    <property type="project" value="UniProtKB-ARBA"/>
</dbReference>
<name>A0A426RVG5_9ACTN</name>
<dbReference type="AlphaFoldDB" id="A0A426RVG5"/>
<dbReference type="InterPro" id="IPR023213">
    <property type="entry name" value="CAT-like_dom_sf"/>
</dbReference>
<dbReference type="Gene3D" id="3.40.50.980">
    <property type="match status" value="2"/>
</dbReference>
<feature type="non-terminal residue" evidence="3">
    <location>
        <position position="566"/>
    </location>
</feature>
<gene>
    <name evidence="3" type="ORF">CQW44_37735</name>
</gene>
<sequence>GWEPLPVQYADYTLWQRELLGDEDDSESVGASQVEFWRRELADIPDELTLPFDRSRPVVASYAGDVVEFAFDERVHRGVLGLARERGASVFMVMQAAVAALLSRLGAGEDIPIGSPVAGRLDEALDDLVGFFVNTLVLRTDVSGDPSFAELVERVRETDLRAFGAQDVPFERLVEVLNPVRSMGRHPLFQVALAFQNAPVSDLVMPGLEVEAGPGGTGAAKFDLSFNLAESFTGAGEPAGISGGIEFATDVFDRATIERMVGWLTRLLEEVLADPRQPVSRARILEDTELAQVLNGWNDTRQEVPGAVLPTLFEEQVARTPDAVAVVFEGVELSYREVNERANRLARLLIEGGAGPERFVAVALPRSAELVIALLAVLKTGAAYVPIDPDYPADRIAYILADADPMCVITVEGSGVELPAGTARIVLDGPATQEALDAQAPGDLADAERLVTLHADAAAYVIYTSGSTGRPKGVVVEHRGIVNRLLWMQDRFGLAADDRVLQKTPSGFDVSVWEFFWPLVVGAGLVVARPGGHRDPAYVAEVIAEQRVTTVHFVPSMLQVFLQEPA</sequence>
<accession>A0A426RVG5</accession>
<protein>
    <submittedName>
        <fullName evidence="3">Non-ribosomal peptide synthetase</fullName>
    </submittedName>
</protein>
<dbReference type="EMBL" id="PDES01000044">
    <property type="protein sequence ID" value="RRQ76905.1"/>
    <property type="molecule type" value="Genomic_DNA"/>
</dbReference>
<feature type="non-terminal residue" evidence="3">
    <location>
        <position position="1"/>
    </location>
</feature>